<name>A0AAW2ZBT1_9EUKA</name>
<gene>
    <name evidence="10" type="ORF">AKO1_001839</name>
</gene>
<dbReference type="GO" id="GO:0000956">
    <property type="term" value="P:nuclear-transcribed mRNA catabolic process"/>
    <property type="evidence" value="ECO:0007669"/>
    <property type="project" value="InterPro"/>
</dbReference>
<comment type="subcellular location">
    <subcellularLocation>
        <location evidence="1">Nucleus</location>
    </subcellularLocation>
</comment>
<dbReference type="GO" id="GO:0003723">
    <property type="term" value="F:RNA binding"/>
    <property type="evidence" value="ECO:0007669"/>
    <property type="project" value="UniProtKB-KW"/>
</dbReference>
<keyword evidence="7" id="KW-0539">Nucleus</keyword>
<keyword evidence="11" id="KW-1185">Reference proteome</keyword>
<sequence length="116" mass="13231">MSGRKPRENILNLEKSLDKEILIKFNGGREVIGTLKGYDSMVNIVLDNTKEFIRDVEDHNKLKWAQDPENSAMLVQVTRNLGIVVCRGTSIMYLCPVDGTYEINNPFIGDEEEEEQ</sequence>
<dbReference type="InterPro" id="IPR047575">
    <property type="entry name" value="Sm"/>
</dbReference>
<dbReference type="SMART" id="SM00651">
    <property type="entry name" value="Sm"/>
    <property type="match status" value="1"/>
</dbReference>
<comment type="similarity">
    <text evidence="2">Belongs to the snRNP Sm proteins family.</text>
</comment>
<dbReference type="PANTHER" id="PTHR10553:SF5">
    <property type="entry name" value="U6 SNRNA-ASSOCIATED SM-LIKE PROTEIN LSM7"/>
    <property type="match status" value="1"/>
</dbReference>
<dbReference type="GO" id="GO:0097526">
    <property type="term" value="C:spliceosomal tri-snRNP complex"/>
    <property type="evidence" value="ECO:0007669"/>
    <property type="project" value="TreeGrafter"/>
</dbReference>
<dbReference type="InterPro" id="IPR044641">
    <property type="entry name" value="Lsm7/SmG-like"/>
</dbReference>
<dbReference type="PANTHER" id="PTHR10553">
    <property type="entry name" value="SMALL NUCLEAR RIBONUCLEOPROTEIN"/>
    <property type="match status" value="1"/>
</dbReference>
<dbReference type="GO" id="GO:0005688">
    <property type="term" value="C:U6 snRNP"/>
    <property type="evidence" value="ECO:0007669"/>
    <property type="project" value="TreeGrafter"/>
</dbReference>
<reference evidence="10 11" key="1">
    <citation type="submission" date="2024-03" db="EMBL/GenBank/DDBJ databases">
        <title>The Acrasis kona genome and developmental transcriptomes reveal deep origins of eukaryotic multicellular pathways.</title>
        <authorList>
            <person name="Sheikh S."/>
            <person name="Fu C.-J."/>
            <person name="Brown M.W."/>
            <person name="Baldauf S.L."/>
        </authorList>
    </citation>
    <scope>NUCLEOTIDE SEQUENCE [LARGE SCALE GENOMIC DNA]</scope>
    <source>
        <strain evidence="10 11">ATCC MYA-3509</strain>
    </source>
</reference>
<keyword evidence="8" id="KW-0687">Ribonucleoprotein</keyword>
<comment type="caution">
    <text evidence="10">The sequence shown here is derived from an EMBL/GenBank/DDBJ whole genome shotgun (WGS) entry which is preliminary data.</text>
</comment>
<dbReference type="GO" id="GO:0071004">
    <property type="term" value="C:U2-type prespliceosome"/>
    <property type="evidence" value="ECO:0007669"/>
    <property type="project" value="TreeGrafter"/>
</dbReference>
<evidence type="ECO:0000256" key="2">
    <source>
        <dbReference type="ARBA" id="ARBA00006850"/>
    </source>
</evidence>
<dbReference type="SUPFAM" id="SSF50182">
    <property type="entry name" value="Sm-like ribonucleoproteins"/>
    <property type="match status" value="1"/>
</dbReference>
<keyword evidence="6" id="KW-0508">mRNA splicing</keyword>
<keyword evidence="5" id="KW-0694">RNA-binding</keyword>
<dbReference type="InterPro" id="IPR010920">
    <property type="entry name" value="LSM_dom_sf"/>
</dbReference>
<feature type="domain" description="Sm" evidence="9">
    <location>
        <begin position="8"/>
        <end position="100"/>
    </location>
</feature>
<dbReference type="CDD" id="cd01729">
    <property type="entry name" value="LSm7"/>
    <property type="match status" value="1"/>
</dbReference>
<keyword evidence="3" id="KW-0507">mRNA processing</keyword>
<dbReference type="GO" id="GO:0005689">
    <property type="term" value="C:U12-type spliceosomal complex"/>
    <property type="evidence" value="ECO:0007669"/>
    <property type="project" value="TreeGrafter"/>
</dbReference>
<dbReference type="Pfam" id="PF01423">
    <property type="entry name" value="LSM"/>
    <property type="match status" value="1"/>
</dbReference>
<evidence type="ECO:0000256" key="1">
    <source>
        <dbReference type="ARBA" id="ARBA00004123"/>
    </source>
</evidence>
<dbReference type="GO" id="GO:1990726">
    <property type="term" value="C:Lsm1-7-Pat1 complex"/>
    <property type="evidence" value="ECO:0007669"/>
    <property type="project" value="TreeGrafter"/>
</dbReference>
<evidence type="ECO:0000313" key="11">
    <source>
        <dbReference type="Proteomes" id="UP001431209"/>
    </source>
</evidence>
<evidence type="ECO:0000256" key="6">
    <source>
        <dbReference type="ARBA" id="ARBA00023187"/>
    </source>
</evidence>
<evidence type="ECO:0000256" key="8">
    <source>
        <dbReference type="ARBA" id="ARBA00023274"/>
    </source>
</evidence>
<evidence type="ECO:0000256" key="4">
    <source>
        <dbReference type="ARBA" id="ARBA00022728"/>
    </source>
</evidence>
<keyword evidence="4" id="KW-0747">Spliceosome</keyword>
<evidence type="ECO:0000256" key="3">
    <source>
        <dbReference type="ARBA" id="ARBA00022664"/>
    </source>
</evidence>
<dbReference type="Gene3D" id="2.30.30.100">
    <property type="match status" value="1"/>
</dbReference>
<dbReference type="GO" id="GO:0000398">
    <property type="term" value="P:mRNA splicing, via spliceosome"/>
    <property type="evidence" value="ECO:0007669"/>
    <property type="project" value="InterPro"/>
</dbReference>
<dbReference type="InterPro" id="IPR017132">
    <property type="entry name" value="Lsm7"/>
</dbReference>
<evidence type="ECO:0000256" key="7">
    <source>
        <dbReference type="ARBA" id="ARBA00023242"/>
    </source>
</evidence>
<dbReference type="PIRSF" id="PIRSF037188">
    <property type="entry name" value="U6_snRNA_Lsm7"/>
    <property type="match status" value="1"/>
</dbReference>
<protein>
    <submittedName>
        <fullName evidence="10">U6 snRNA-associated Sm-like protein</fullName>
    </submittedName>
</protein>
<accession>A0AAW2ZBT1</accession>
<dbReference type="AlphaFoldDB" id="A0AAW2ZBT1"/>
<evidence type="ECO:0000313" key="10">
    <source>
        <dbReference type="EMBL" id="KAL0486171.1"/>
    </source>
</evidence>
<evidence type="ECO:0000259" key="9">
    <source>
        <dbReference type="PROSITE" id="PS52002"/>
    </source>
</evidence>
<proteinExistence type="inferred from homology"/>
<dbReference type="GO" id="GO:0071013">
    <property type="term" value="C:catalytic step 2 spliceosome"/>
    <property type="evidence" value="ECO:0007669"/>
    <property type="project" value="TreeGrafter"/>
</dbReference>
<evidence type="ECO:0000256" key="5">
    <source>
        <dbReference type="ARBA" id="ARBA00022884"/>
    </source>
</evidence>
<dbReference type="EMBL" id="JAOPGA020001203">
    <property type="protein sequence ID" value="KAL0486171.1"/>
    <property type="molecule type" value="Genomic_DNA"/>
</dbReference>
<organism evidence="10 11">
    <name type="scientific">Acrasis kona</name>
    <dbReference type="NCBI Taxonomy" id="1008807"/>
    <lineage>
        <taxon>Eukaryota</taxon>
        <taxon>Discoba</taxon>
        <taxon>Heterolobosea</taxon>
        <taxon>Tetramitia</taxon>
        <taxon>Eutetramitia</taxon>
        <taxon>Acrasidae</taxon>
        <taxon>Acrasis</taxon>
    </lineage>
</organism>
<dbReference type="Proteomes" id="UP001431209">
    <property type="component" value="Unassembled WGS sequence"/>
</dbReference>
<dbReference type="PROSITE" id="PS52002">
    <property type="entry name" value="SM"/>
    <property type="match status" value="1"/>
</dbReference>
<dbReference type="InterPro" id="IPR001163">
    <property type="entry name" value="Sm_dom_euk/arc"/>
</dbReference>